<name>A0A4R4RH05_9ACTN</name>
<keyword evidence="7" id="KW-1185">Reference proteome</keyword>
<dbReference type="PANTHER" id="PTHR46943">
    <property type="entry name" value="PENTRAXIN-RELATED PROTEIN PTX3"/>
    <property type="match status" value="1"/>
</dbReference>
<dbReference type="EMBL" id="SMKL01000052">
    <property type="protein sequence ID" value="TDC48657.1"/>
    <property type="molecule type" value="Genomic_DNA"/>
</dbReference>
<evidence type="ECO:0000256" key="4">
    <source>
        <dbReference type="SAM" id="SignalP"/>
    </source>
</evidence>
<feature type="domain" description="LamG-like jellyroll fold" evidence="5">
    <location>
        <begin position="971"/>
        <end position="1116"/>
    </location>
</feature>
<gene>
    <name evidence="6" type="ORF">E1212_20455</name>
</gene>
<evidence type="ECO:0000259" key="5">
    <source>
        <dbReference type="SMART" id="SM00560"/>
    </source>
</evidence>
<keyword evidence="1 4" id="KW-0732">Signal</keyword>
<feature type="domain" description="LamG-like jellyroll fold" evidence="5">
    <location>
        <begin position="1190"/>
        <end position="1330"/>
    </location>
</feature>
<dbReference type="PANTHER" id="PTHR46943:SF1">
    <property type="entry name" value="PENTRAXIN-RELATED PROTEIN PTX3"/>
    <property type="match status" value="1"/>
</dbReference>
<dbReference type="RefSeq" id="WP_131985856.1">
    <property type="nucleotide sequence ID" value="NZ_SMKL01000052.1"/>
</dbReference>
<comment type="caution">
    <text evidence="6">The sequence shown here is derived from an EMBL/GenBank/DDBJ whole genome shotgun (WGS) entry which is preliminary data.</text>
</comment>
<keyword evidence="2" id="KW-1015">Disulfide bond</keyword>
<sequence length="2001" mass="208932">MRAVAGTAAALMIGTLLPAPVAPAAPAAPPSAAPPSAAPPSAAPPDETAVAVEEARSRGERVEVTGLRTETRTVFAEPDGTMTAELSSEPERMLDEGGWVDIDTTLAQRGDGTVGPVATPVAMAFSGGGDGPLVRYGRDDAWIELSWPDGELPEPVLHGAAATYPEVLPGVDLVLEADADGYAQYLVVESAEAAANPAVREVRLGVRTDGVGLTATPGGGLEARDSAGVLLFSAAPSIMWDASTPERRQASVGVAVDDGALVLRPDEAFLDDEATRYPVTVDPKWHTADKQFWTTVLSGSDQARPNSSGEPPLAQVGHCWTGWSHCNGIGIARTYWRFDTSFLAGKEVLEAYMDVTVVYSPSCATGSRHELWEARTPVDNSTRWGRQPVNDRLGSFVPPAVNALRGCPGNKGAGLLVTSAVNKGGYTTFLIKAENEGDLHQNPYWRKYDNNAKLRVKFNTHPSTPTGLTSDPAIPAPCHWCGGVRYVSDDSIRFQARLADPDPADQLRALWQVKVNGVATQTWGGFKSNGSIHDLVQSLPRRQDGSNAVIEWAVKGDDGAHGSPWALGPTFVSDRTAPAHPPTVAGRLYAADNRWHGGVGVEGTFDFGANGVGDIDHYLYGWNGAPTGKIVARALGGPATIRLIPPGDGPQDLYVWSVDRAGHRSQRAVHHFYVRAGNGPLGQWSLDGSTVDDAFLGDRDGVAQGGLDYVPGAVGQALRLDGVNGSVAVPNAVRTDESFSVAAWVRLDAAGGAHAAVSQDSDGAFAGFDLWYRPESGRWAFGMARDKATYKGTDMAQSAQPARVGVWTHLTGVYDAEARTLQLYVDGVPSGPAVTRVVPDWHANGYLRIGRTQWNGNPAVDHWPGAIDEVEVYDRVLRPEEVHAAVGADNVQVAHWAFEEPSGTTARNAVPGDMLALSGGAELSGDDPADPDQLPDGGAVGGGLLLPGDTGPNAADGGQAVTGGPVVHTDQAFTVAGWVRLDEKPADGATVTALSQDGGRLSGFFLGYRQLGEVGVWELYSPDSADGGGQMLRSPVDEPAVVGDEVHLAVVYDDGLETPEVRLYVNGDLVATAPQTRTYDATGAFVVGRGFNGGPSGYWAGMVDEVRVYSRAVTEAELQGLVSRDGVTVGEWALDGNAEEATGRLPAGSAEGGVEWTAGQTNVPDPTDLAARLDGDGAHLRLPHAVDVERTFAVTAWAKLDEVGGNAAVVSQDGSRTSGFQLQATADGHWAFAMFGADVNGGGSRHDRIVGPEAQPGVWTHLAAVYDAGAKRMTLYVNGVDAGTAEHHQTWTHGTGALVVAAAQWNGAPADFFPGAVDDVAVFSRGLFAAEVRAMAGRDLTLVHQWQLDESSGELVADAVGRRTGTAVGATRVPGYLGNAVDLDGEDDHVSVTGVDVRSDASFSVSAWVRLEETCDPGDEFSCSRTAVSLDGADTSKFRLGHKVDQGQNDPGVWVFEMPSADESEVQPPAAVTVIPSDLEEWVHLVGVYDATTGQLWLYVNGTRKGGATLLEPWQADGALAIGRGLDAAGEPGQFFHGKVDDVRVYGGALDDARIGNLYDSYPEDAGTAPVPVAGTARWTLDENTPTVPDSAPPRSHPATVTGATWLGSGRIGAGRQFDGADDQLQTAGPVVTGTGSFTVTAWAYLSVGPADTATRTVVSQDGGAGSAFALAYDGATRSWRASLQGASGAPAVATSAEPATAGLWTNLALVYDAGPTPATTGQLRLYVNGRLAGAAVGVAPPAADGVLAIGRGRSGGAAAGFFKGVLDDVRVFGGALSTTQLRAVHDDTPASVQGTWPLDDSLADTSSRANAATADDGGVIAYGAGVRGRALVLDGESAATTGRWGVQTGGSFTVSAWAKLTHEPAVQTVLSQDGIQMSGFVLQYEPSLDRWIFGAPAQDADGARTVYARSERAAVLNEWTHLTGVYDYAARQLRLYVDGELAGARDDVSLWSAGGGLAIGRALYGGDPALFFRGSIDEVRVDAGIVPDAEIAARATTPQP</sequence>
<dbReference type="SUPFAM" id="SSF49899">
    <property type="entry name" value="Concanavalin A-like lectins/glucanases"/>
    <property type="match status" value="6"/>
</dbReference>
<feature type="domain" description="LamG-like jellyroll fold" evidence="5">
    <location>
        <begin position="1636"/>
        <end position="1780"/>
    </location>
</feature>
<evidence type="ECO:0000256" key="1">
    <source>
        <dbReference type="ARBA" id="ARBA00022729"/>
    </source>
</evidence>
<organism evidence="6 7">
    <name type="scientific">Jiangella ureilytica</name>
    <dbReference type="NCBI Taxonomy" id="2530374"/>
    <lineage>
        <taxon>Bacteria</taxon>
        <taxon>Bacillati</taxon>
        <taxon>Actinomycetota</taxon>
        <taxon>Actinomycetes</taxon>
        <taxon>Jiangellales</taxon>
        <taxon>Jiangellaceae</taxon>
        <taxon>Jiangella</taxon>
    </lineage>
</organism>
<evidence type="ECO:0000256" key="3">
    <source>
        <dbReference type="SAM" id="MobiDB-lite"/>
    </source>
</evidence>
<dbReference type="GO" id="GO:0006955">
    <property type="term" value="P:immune response"/>
    <property type="evidence" value="ECO:0007669"/>
    <property type="project" value="InterPro"/>
</dbReference>
<feature type="chain" id="PRO_5020702908" evidence="4">
    <location>
        <begin position="25"/>
        <end position="2001"/>
    </location>
</feature>
<feature type="region of interest" description="Disordered" evidence="3">
    <location>
        <begin position="23"/>
        <end position="47"/>
    </location>
</feature>
<dbReference type="InterPro" id="IPR042837">
    <property type="entry name" value="PTX3"/>
</dbReference>
<evidence type="ECO:0000256" key="2">
    <source>
        <dbReference type="ARBA" id="ARBA00023157"/>
    </source>
</evidence>
<feature type="domain" description="LamG-like jellyroll fold" evidence="5">
    <location>
        <begin position="1401"/>
        <end position="1553"/>
    </location>
</feature>
<feature type="domain" description="LamG-like jellyroll fold" evidence="5">
    <location>
        <begin position="1851"/>
        <end position="1990"/>
    </location>
</feature>
<feature type="domain" description="LamG-like jellyroll fold" evidence="5">
    <location>
        <begin position="737"/>
        <end position="880"/>
    </location>
</feature>
<dbReference type="SMART" id="SM00560">
    <property type="entry name" value="LamGL"/>
    <property type="match status" value="6"/>
</dbReference>
<evidence type="ECO:0000313" key="7">
    <source>
        <dbReference type="Proteomes" id="UP000295621"/>
    </source>
</evidence>
<feature type="region of interest" description="Disordered" evidence="3">
    <location>
        <begin position="917"/>
        <end position="965"/>
    </location>
</feature>
<dbReference type="Gene3D" id="2.60.120.200">
    <property type="match status" value="6"/>
</dbReference>
<feature type="compositionally biased region" description="Pro residues" evidence="3">
    <location>
        <begin position="23"/>
        <end position="43"/>
    </location>
</feature>
<dbReference type="InterPro" id="IPR006558">
    <property type="entry name" value="LamG-like"/>
</dbReference>
<dbReference type="Pfam" id="PF13385">
    <property type="entry name" value="Laminin_G_3"/>
    <property type="match status" value="6"/>
</dbReference>
<feature type="signal peptide" evidence="4">
    <location>
        <begin position="1"/>
        <end position="24"/>
    </location>
</feature>
<proteinExistence type="predicted"/>
<evidence type="ECO:0000313" key="6">
    <source>
        <dbReference type="EMBL" id="TDC48657.1"/>
    </source>
</evidence>
<dbReference type="Proteomes" id="UP000295621">
    <property type="component" value="Unassembled WGS sequence"/>
</dbReference>
<accession>A0A4R4RH05</accession>
<dbReference type="InterPro" id="IPR013320">
    <property type="entry name" value="ConA-like_dom_sf"/>
</dbReference>
<protein>
    <submittedName>
        <fullName evidence="6">LamG domain-containing protein</fullName>
    </submittedName>
</protein>
<reference evidence="6 7" key="1">
    <citation type="submission" date="2019-02" db="EMBL/GenBank/DDBJ databases">
        <title>Draft genome sequences of novel Actinobacteria.</title>
        <authorList>
            <person name="Sahin N."/>
            <person name="Ay H."/>
            <person name="Saygin H."/>
        </authorList>
    </citation>
    <scope>NUCLEOTIDE SEQUENCE [LARGE SCALE GENOMIC DNA]</scope>
    <source>
        <strain evidence="6 7">KC603</strain>
    </source>
</reference>
<dbReference type="OrthoDB" id="3543639at2"/>